<dbReference type="GO" id="GO:0055129">
    <property type="term" value="P:L-proline biosynthetic process"/>
    <property type="evidence" value="ECO:0007669"/>
    <property type="project" value="UniProtKB-UniRule"/>
</dbReference>
<comment type="catalytic activity">
    <reaction evidence="6">
        <text>L-proline + NADP(+) = (S)-1-pyrroline-5-carboxylate + NADPH + 2 H(+)</text>
        <dbReference type="Rhea" id="RHEA:14109"/>
        <dbReference type="ChEBI" id="CHEBI:15378"/>
        <dbReference type="ChEBI" id="CHEBI:17388"/>
        <dbReference type="ChEBI" id="CHEBI:57783"/>
        <dbReference type="ChEBI" id="CHEBI:58349"/>
        <dbReference type="ChEBI" id="CHEBI:60039"/>
        <dbReference type="EC" id="1.5.1.2"/>
    </reaction>
</comment>
<evidence type="ECO:0000259" key="10">
    <source>
        <dbReference type="Pfam" id="PF14748"/>
    </source>
</evidence>
<comment type="function">
    <text evidence="5 6">Catalyzes the reduction of 1-pyrroline-5-carboxylate (PCA) to L-proline.</text>
</comment>
<dbReference type="GO" id="GO:0004735">
    <property type="term" value="F:pyrroline-5-carboxylate reductase activity"/>
    <property type="evidence" value="ECO:0007669"/>
    <property type="project" value="UniProtKB-UniRule"/>
</dbReference>
<dbReference type="SUPFAM" id="SSF51735">
    <property type="entry name" value="NAD(P)-binding Rossmann-fold domains"/>
    <property type="match status" value="1"/>
</dbReference>
<gene>
    <name evidence="6 11" type="primary">proC</name>
    <name evidence="11" type="ORF">GXN76_02345</name>
</gene>
<evidence type="ECO:0000256" key="5">
    <source>
        <dbReference type="ARBA" id="ARBA00058118"/>
    </source>
</evidence>
<protein>
    <recommendedName>
        <fullName evidence="6 7">Pyrroline-5-carboxylate reductase</fullName>
        <shortName evidence="6">P5C reductase</shortName>
        <shortName evidence="6">P5CR</shortName>
        <ecNumber evidence="6 7">1.5.1.2</ecNumber>
    </recommendedName>
    <alternativeName>
        <fullName evidence="6">PCA reductase</fullName>
    </alternativeName>
</protein>
<feature type="binding site" evidence="8">
    <location>
        <begin position="10"/>
        <end position="15"/>
    </location>
    <ligand>
        <name>NADP(+)</name>
        <dbReference type="ChEBI" id="CHEBI:58349"/>
    </ligand>
</feature>
<sequence>MSQQERFCFIGAGSMAEAILCGLLHSSHTPAENIHLINRQSKERLWHLQKCYNVVIPEDKEQAVTNADTVVFAVKPKDIPQALQLWRPSIHKGQKVISVAAGISTSFFEQHLPEIPVIRAMPNTSGTIGRSATAICGGTHATPEDLEAARDVFSAIGSVVQVEEKDMDTVTGLSGSGPAYIYYLAEALEQAGVTAGLTHQVARHLTLQTLLGAAHMLLETGEDPAELRRKVTSPGGTTMAGINTLANHGFHKALIEAVHSAKQRSEELAHHFTDTP</sequence>
<evidence type="ECO:0000256" key="7">
    <source>
        <dbReference type="NCBIfam" id="TIGR00112"/>
    </source>
</evidence>
<organism evidence="11 12">
    <name type="scientific">Kroppenstedtia pulmonis</name>
    <dbReference type="NCBI Taxonomy" id="1380685"/>
    <lineage>
        <taxon>Bacteria</taxon>
        <taxon>Bacillati</taxon>
        <taxon>Bacillota</taxon>
        <taxon>Bacilli</taxon>
        <taxon>Bacillales</taxon>
        <taxon>Thermoactinomycetaceae</taxon>
        <taxon>Kroppenstedtia</taxon>
    </lineage>
</organism>
<dbReference type="EC" id="1.5.1.2" evidence="6 7"/>
<dbReference type="InterPro" id="IPR000304">
    <property type="entry name" value="Pyrroline-COOH_reductase"/>
</dbReference>
<dbReference type="Pfam" id="PF03807">
    <property type="entry name" value="F420_oxidored"/>
    <property type="match status" value="1"/>
</dbReference>
<evidence type="ECO:0000256" key="6">
    <source>
        <dbReference type="HAMAP-Rule" id="MF_01925"/>
    </source>
</evidence>
<evidence type="ECO:0000256" key="2">
    <source>
        <dbReference type="ARBA" id="ARBA00022650"/>
    </source>
</evidence>
<reference evidence="11 12" key="1">
    <citation type="submission" date="2020-01" db="EMBL/GenBank/DDBJ databases">
        <authorList>
            <person name="Gulvik C.A."/>
            <person name="Batra D.G."/>
        </authorList>
    </citation>
    <scope>NUCLEOTIDE SEQUENCE [LARGE SCALE GENOMIC DNA]</scope>
    <source>
        <strain evidence="11 12">W9323</strain>
    </source>
</reference>
<dbReference type="InterPro" id="IPR029036">
    <property type="entry name" value="P5CR_dimer"/>
</dbReference>
<dbReference type="UniPathway" id="UPA00098">
    <property type="reaction ID" value="UER00361"/>
</dbReference>
<keyword evidence="6" id="KW-0028">Amino-acid biosynthesis</keyword>
<dbReference type="HAMAP" id="MF_01925">
    <property type="entry name" value="P5C_reductase"/>
    <property type="match status" value="1"/>
</dbReference>
<dbReference type="InterPro" id="IPR008927">
    <property type="entry name" value="6-PGluconate_DH-like_C_sf"/>
</dbReference>
<name>A0A7D4BIY7_9BACL</name>
<evidence type="ECO:0000256" key="3">
    <source>
        <dbReference type="ARBA" id="ARBA00022857"/>
    </source>
</evidence>
<dbReference type="PANTHER" id="PTHR11645:SF49">
    <property type="entry name" value="PYRROLINE-5-CARBOXYLATE REDUCTASE 1"/>
    <property type="match status" value="1"/>
</dbReference>
<dbReference type="KEGG" id="kpul:GXN76_02345"/>
<dbReference type="InterPro" id="IPR036291">
    <property type="entry name" value="NAD(P)-bd_dom_sf"/>
</dbReference>
<evidence type="ECO:0000259" key="9">
    <source>
        <dbReference type="Pfam" id="PF03807"/>
    </source>
</evidence>
<proteinExistence type="inferred from homology"/>
<dbReference type="PANTHER" id="PTHR11645">
    <property type="entry name" value="PYRROLINE-5-CARBOXYLATE REDUCTASE"/>
    <property type="match status" value="1"/>
</dbReference>
<dbReference type="FunFam" id="1.10.3730.10:FF:000001">
    <property type="entry name" value="Pyrroline-5-carboxylate reductase"/>
    <property type="match status" value="1"/>
</dbReference>
<dbReference type="InterPro" id="IPR028939">
    <property type="entry name" value="P5C_Rdtase_cat_N"/>
</dbReference>
<dbReference type="AlphaFoldDB" id="A0A7D4BIY7"/>
<evidence type="ECO:0000256" key="8">
    <source>
        <dbReference type="PIRSR" id="PIRSR000193-1"/>
    </source>
</evidence>
<comment type="similarity">
    <text evidence="1 6">Belongs to the pyrroline-5-carboxylate reductase family.</text>
</comment>
<accession>A0A7D4BIY7</accession>
<evidence type="ECO:0000313" key="11">
    <source>
        <dbReference type="EMBL" id="QKG85855.1"/>
    </source>
</evidence>
<evidence type="ECO:0000256" key="1">
    <source>
        <dbReference type="ARBA" id="ARBA00005525"/>
    </source>
</evidence>
<feature type="domain" description="Pyrroline-5-carboxylate reductase dimerisation" evidence="10">
    <location>
        <begin position="164"/>
        <end position="268"/>
    </location>
</feature>
<dbReference type="SUPFAM" id="SSF48179">
    <property type="entry name" value="6-phosphogluconate dehydrogenase C-terminal domain-like"/>
    <property type="match status" value="1"/>
</dbReference>
<evidence type="ECO:0000313" key="12">
    <source>
        <dbReference type="Proteomes" id="UP000503088"/>
    </source>
</evidence>
<keyword evidence="12" id="KW-1185">Reference proteome</keyword>
<dbReference type="Gene3D" id="1.10.3730.10">
    <property type="entry name" value="ProC C-terminal domain-like"/>
    <property type="match status" value="1"/>
</dbReference>
<dbReference type="Gene3D" id="3.40.50.720">
    <property type="entry name" value="NAD(P)-binding Rossmann-like Domain"/>
    <property type="match status" value="1"/>
</dbReference>
<dbReference type="PIRSF" id="PIRSF000193">
    <property type="entry name" value="Pyrrol-5-carb_rd"/>
    <property type="match status" value="1"/>
</dbReference>
<evidence type="ECO:0000256" key="4">
    <source>
        <dbReference type="ARBA" id="ARBA00023002"/>
    </source>
</evidence>
<dbReference type="NCBIfam" id="TIGR00112">
    <property type="entry name" value="proC"/>
    <property type="match status" value="1"/>
</dbReference>
<dbReference type="Pfam" id="PF14748">
    <property type="entry name" value="P5CR_dimer"/>
    <property type="match status" value="1"/>
</dbReference>
<comment type="pathway">
    <text evidence="6">Amino-acid biosynthesis; L-proline biosynthesis; L-proline from L-glutamate 5-semialdehyde: step 1/1.</text>
</comment>
<keyword evidence="3 6" id="KW-0521">NADP</keyword>
<comment type="subcellular location">
    <subcellularLocation>
        <location evidence="6">Cytoplasm</location>
    </subcellularLocation>
</comment>
<keyword evidence="4 6" id="KW-0560">Oxidoreductase</keyword>
<comment type="catalytic activity">
    <reaction evidence="6">
        <text>L-proline + NAD(+) = (S)-1-pyrroline-5-carboxylate + NADH + 2 H(+)</text>
        <dbReference type="Rhea" id="RHEA:14105"/>
        <dbReference type="ChEBI" id="CHEBI:15378"/>
        <dbReference type="ChEBI" id="CHEBI:17388"/>
        <dbReference type="ChEBI" id="CHEBI:57540"/>
        <dbReference type="ChEBI" id="CHEBI:57945"/>
        <dbReference type="ChEBI" id="CHEBI:60039"/>
        <dbReference type="EC" id="1.5.1.2"/>
    </reaction>
</comment>
<keyword evidence="2 6" id="KW-0641">Proline biosynthesis</keyword>
<feature type="binding site" evidence="8">
    <location>
        <begin position="73"/>
        <end position="76"/>
    </location>
    <ligand>
        <name>NADP(+)</name>
        <dbReference type="ChEBI" id="CHEBI:58349"/>
    </ligand>
</feature>
<dbReference type="Proteomes" id="UP000503088">
    <property type="component" value="Chromosome"/>
</dbReference>
<feature type="domain" description="Pyrroline-5-carboxylate reductase catalytic N-terminal" evidence="9">
    <location>
        <begin position="7"/>
        <end position="102"/>
    </location>
</feature>
<keyword evidence="6" id="KW-0963">Cytoplasm</keyword>
<dbReference type="EMBL" id="CP048104">
    <property type="protein sequence ID" value="QKG85855.1"/>
    <property type="molecule type" value="Genomic_DNA"/>
</dbReference>
<dbReference type="GO" id="GO:0005737">
    <property type="term" value="C:cytoplasm"/>
    <property type="evidence" value="ECO:0007669"/>
    <property type="project" value="UniProtKB-SubCell"/>
</dbReference>